<reference evidence="3 4" key="1">
    <citation type="submission" date="2025-04" db="UniProtKB">
        <authorList>
            <consortium name="RefSeq"/>
        </authorList>
    </citation>
    <scope>IDENTIFICATION</scope>
</reference>
<name>A0A1S3WG27_ERIEU</name>
<evidence type="ECO:0000313" key="3">
    <source>
        <dbReference type="RefSeq" id="XP_016045242.1"/>
    </source>
</evidence>
<dbReference type="AlphaFoldDB" id="A0A1S3WG27"/>
<organism evidence="2 3">
    <name type="scientific">Erinaceus europaeus</name>
    <name type="common">Western European hedgehog</name>
    <dbReference type="NCBI Taxonomy" id="9365"/>
    <lineage>
        <taxon>Eukaryota</taxon>
        <taxon>Metazoa</taxon>
        <taxon>Chordata</taxon>
        <taxon>Craniata</taxon>
        <taxon>Vertebrata</taxon>
        <taxon>Euteleostomi</taxon>
        <taxon>Mammalia</taxon>
        <taxon>Eutheria</taxon>
        <taxon>Laurasiatheria</taxon>
        <taxon>Eulipotyphla</taxon>
        <taxon>Erinaceidae</taxon>
        <taxon>Erinaceinae</taxon>
        <taxon>Erinaceus</taxon>
    </lineage>
</organism>
<evidence type="ECO:0000256" key="1">
    <source>
        <dbReference type="SAM" id="Phobius"/>
    </source>
</evidence>
<dbReference type="RefSeq" id="XP_016045242.1">
    <property type="nucleotide sequence ID" value="XM_016189756.1"/>
</dbReference>
<gene>
    <name evidence="3 4 5" type="primary">TMEM140</name>
</gene>
<dbReference type="GeneID" id="103116630"/>
<dbReference type="PANTHER" id="PTHR16103">
    <property type="entry name" value="TRANSMEMBRANE PROTEIN 140"/>
    <property type="match status" value="1"/>
</dbReference>
<dbReference type="InterPro" id="IPR028038">
    <property type="entry name" value="TM140"/>
</dbReference>
<dbReference type="eggNOG" id="ENOG502S6FP">
    <property type="taxonomic scope" value="Eukaryota"/>
</dbReference>
<dbReference type="RefSeq" id="XP_016045244.1">
    <property type="nucleotide sequence ID" value="XM_016189758.1"/>
</dbReference>
<proteinExistence type="predicted"/>
<evidence type="ECO:0000313" key="2">
    <source>
        <dbReference type="Proteomes" id="UP001652624"/>
    </source>
</evidence>
<evidence type="ECO:0000313" key="4">
    <source>
        <dbReference type="RefSeq" id="XP_016045243.1"/>
    </source>
</evidence>
<keyword evidence="2" id="KW-1185">Reference proteome</keyword>
<dbReference type="OrthoDB" id="9666107at2759"/>
<keyword evidence="1" id="KW-0472">Membrane</keyword>
<dbReference type="PANTHER" id="PTHR16103:SF0">
    <property type="entry name" value="TRANSMEMBRANE PROTEIN 140"/>
    <property type="match status" value="1"/>
</dbReference>
<feature type="transmembrane region" description="Helical" evidence="1">
    <location>
        <begin position="12"/>
        <end position="34"/>
    </location>
</feature>
<dbReference type="CTD" id="55281"/>
<feature type="transmembrane region" description="Helical" evidence="1">
    <location>
        <begin position="116"/>
        <end position="143"/>
    </location>
</feature>
<keyword evidence="1" id="KW-1133">Transmembrane helix</keyword>
<feature type="transmembrane region" description="Helical" evidence="1">
    <location>
        <begin position="149"/>
        <end position="172"/>
    </location>
</feature>
<accession>A0A1S3WG27</accession>
<feature type="transmembrane region" description="Helical" evidence="1">
    <location>
        <begin position="86"/>
        <end position="104"/>
    </location>
</feature>
<keyword evidence="1 3" id="KW-0812">Transmembrane</keyword>
<evidence type="ECO:0000313" key="5">
    <source>
        <dbReference type="RefSeq" id="XP_016045244.1"/>
    </source>
</evidence>
<dbReference type="RefSeq" id="XP_016045243.1">
    <property type="nucleotide sequence ID" value="XM_016189757.1"/>
</dbReference>
<dbReference type="Pfam" id="PF14985">
    <property type="entry name" value="TM140"/>
    <property type="match status" value="1"/>
</dbReference>
<dbReference type="STRING" id="9365.ENSEEUP00000010683"/>
<protein>
    <submittedName>
        <fullName evidence="3 4">Transmembrane protein 140</fullName>
    </submittedName>
</protein>
<dbReference type="Proteomes" id="UP001652624">
    <property type="component" value="Chromosome 8"/>
</dbReference>
<sequence length="185" mass="20494">MAAEARWWWASHLPFLGTLSLVAAVISLLFYALLWKAGNLTELPHLKIGFYNFCLWNEVSDSLQCFQSSELKALGVSQLGLGLARLGVYGALVLILFVPLPLLLARCNKSKGEWQLAMIFLVTSSVLLAMGLAVFFTCTWRWLQLSFLGPAFLALGIAQVLLILLLVIMAAFPQRAEKESKCENC</sequence>